<dbReference type="AlphaFoldDB" id="A0A8J5XAM1"/>
<reference evidence="1" key="1">
    <citation type="submission" date="2021-05" db="EMBL/GenBank/DDBJ databases">
        <title>The genome of the haptophyte Pavlova lutheri (Diacronema luteri, Pavlovales) - a model for lipid biosynthesis in eukaryotic algae.</title>
        <authorList>
            <person name="Hulatt C.J."/>
            <person name="Posewitz M.C."/>
        </authorList>
    </citation>
    <scope>NUCLEOTIDE SEQUENCE</scope>
    <source>
        <strain evidence="1">NIVA-4/92</strain>
    </source>
</reference>
<name>A0A8J5XAM1_DIALT</name>
<accession>A0A8J5XAM1</accession>
<evidence type="ECO:0000313" key="1">
    <source>
        <dbReference type="EMBL" id="KAG8459822.1"/>
    </source>
</evidence>
<dbReference type="EMBL" id="JAGTXO010000037">
    <property type="protein sequence ID" value="KAG8459822.1"/>
    <property type="molecule type" value="Genomic_DNA"/>
</dbReference>
<comment type="caution">
    <text evidence="1">The sequence shown here is derived from an EMBL/GenBank/DDBJ whole genome shotgun (WGS) entry which is preliminary data.</text>
</comment>
<keyword evidence="2" id="KW-1185">Reference proteome</keyword>
<dbReference type="Proteomes" id="UP000751190">
    <property type="component" value="Unassembled WGS sequence"/>
</dbReference>
<protein>
    <submittedName>
        <fullName evidence="1">Uncharacterized protein</fullName>
    </submittedName>
</protein>
<evidence type="ECO:0000313" key="2">
    <source>
        <dbReference type="Proteomes" id="UP000751190"/>
    </source>
</evidence>
<sequence length="134" mass="14237">MPKQIVDDFPVWPGDQVCKPRAGTIMFDAYNTSPDGLPPKMLSKNAVLNACTQICLPAGVKGAAEGHGVRYGGSCFGENDSMVNPTYADGSPIPDHTLVCPGPVFELEGSVAGVQYFTYKCTEGDVIDYGAPYK</sequence>
<proteinExistence type="predicted"/>
<organism evidence="1 2">
    <name type="scientific">Diacronema lutheri</name>
    <name type="common">Unicellular marine alga</name>
    <name type="synonym">Monochrysis lutheri</name>
    <dbReference type="NCBI Taxonomy" id="2081491"/>
    <lineage>
        <taxon>Eukaryota</taxon>
        <taxon>Haptista</taxon>
        <taxon>Haptophyta</taxon>
        <taxon>Pavlovophyceae</taxon>
        <taxon>Pavlovales</taxon>
        <taxon>Pavlovaceae</taxon>
        <taxon>Diacronema</taxon>
    </lineage>
</organism>
<gene>
    <name evidence="1" type="ORF">KFE25_014385</name>
</gene>